<sequence length="579" mass="62937">MTSTLPVSRATDLAPFADPLRIPPVRRARADAAGDLMTVSARPTWVRLHSALPQTLVWAYDGHFPGPTIEVRRGQRVRVAWRNELSGDYPLVAVQVPNATPSPSTVPGRDGAEPIQAVTDLPPWTVVHLHGARTDGGNDGWPENAVSPGNAQLAEYPNDQAAAALWYHDHAMAVTALNVMTGLTGMYLIRDAEEDALRLPHGAHEVPLIIADRNLDTDADGQLTGQLLHKVVRVGAEPPVHLPFTGPFTLVNGVIWPYLEVEPRWYRFRVLNASNARIFRLALVDEAGAPVTGAAYQIGTDTGLLPAPIPADQLTLAPSERADLLIDFSAHRGTALRLVNTQAPAPVPDVMQFRVGTHPVRDRFELPAQISRSFVRLTHDNLPETHGHRWIALTAPGAQTSHPEMWELHEITDAAAATQPTVTVTDAAGVTRVFERASTTFNGTLNFHVEADSWEVWNFLNLGGPTHPMHIHLIRFQALQRHSYAVTTSADPAGITRVTATFTAAGALGPDEQGWKDVIRVGGGQLVSVAGRFEGGTGRYVYHCHLLEHEDEGMMRPFSVMPGPVMVLDPEAGGGHDHR</sequence>
<keyword evidence="3" id="KW-0560">Oxidoreductase</keyword>
<dbReference type="SUPFAM" id="SSF49503">
    <property type="entry name" value="Cupredoxins"/>
    <property type="match status" value="3"/>
</dbReference>
<gene>
    <name evidence="6" type="primary">cotA</name>
    <name evidence="6" type="ORF">Ade02nite_16290</name>
</gene>
<dbReference type="RefSeq" id="WP_239168622.1">
    <property type="nucleotide sequence ID" value="NZ_BAAABO010000006.1"/>
</dbReference>
<dbReference type="InterPro" id="IPR011706">
    <property type="entry name" value="Cu-oxidase_C"/>
</dbReference>
<feature type="domain" description="Plastocyanin-like" evidence="5">
    <location>
        <begin position="123"/>
        <end position="193"/>
    </location>
</feature>
<dbReference type="InterPro" id="IPR002355">
    <property type="entry name" value="Cu_oxidase_Cu_BS"/>
</dbReference>
<dbReference type="Pfam" id="PF07731">
    <property type="entry name" value="Cu-oxidase_2"/>
    <property type="match status" value="1"/>
</dbReference>
<evidence type="ECO:0000256" key="3">
    <source>
        <dbReference type="ARBA" id="ARBA00023002"/>
    </source>
</evidence>
<dbReference type="Proteomes" id="UP000609879">
    <property type="component" value="Unassembled WGS sequence"/>
</dbReference>
<reference evidence="6 7" key="1">
    <citation type="submission" date="2021-01" db="EMBL/GenBank/DDBJ databases">
        <title>Whole genome shotgun sequence of Actinoplanes deccanensis NBRC 13994.</title>
        <authorList>
            <person name="Komaki H."/>
            <person name="Tamura T."/>
        </authorList>
    </citation>
    <scope>NUCLEOTIDE SEQUENCE [LARGE SCALE GENOMIC DNA]</scope>
    <source>
        <strain evidence="6 7">NBRC 13994</strain>
    </source>
</reference>
<evidence type="ECO:0000313" key="6">
    <source>
        <dbReference type="EMBL" id="GID72988.1"/>
    </source>
</evidence>
<feature type="domain" description="Plastocyanin-like" evidence="4">
    <location>
        <begin position="432"/>
        <end position="562"/>
    </location>
</feature>
<dbReference type="CDD" id="cd13844">
    <property type="entry name" value="CuRO_1_BOD_CotA_like"/>
    <property type="match status" value="1"/>
</dbReference>
<evidence type="ECO:0000313" key="7">
    <source>
        <dbReference type="Proteomes" id="UP000609879"/>
    </source>
</evidence>
<proteinExistence type="inferred from homology"/>
<dbReference type="PANTHER" id="PTHR48267">
    <property type="entry name" value="CUPREDOXIN SUPERFAMILY PROTEIN"/>
    <property type="match status" value="1"/>
</dbReference>
<keyword evidence="2" id="KW-0479">Metal-binding</keyword>
<dbReference type="PROSITE" id="PS00080">
    <property type="entry name" value="MULTICOPPER_OXIDASE2"/>
    <property type="match status" value="1"/>
</dbReference>
<dbReference type="PROSITE" id="PS00079">
    <property type="entry name" value="MULTICOPPER_OXIDASE1"/>
    <property type="match status" value="1"/>
</dbReference>
<comment type="similarity">
    <text evidence="1">Belongs to the multicopper oxidase family.</text>
</comment>
<evidence type="ECO:0000256" key="1">
    <source>
        <dbReference type="ARBA" id="ARBA00010609"/>
    </source>
</evidence>
<dbReference type="Pfam" id="PF07732">
    <property type="entry name" value="Cu-oxidase_3"/>
    <property type="match status" value="2"/>
</dbReference>
<accession>A0ABQ3XZ09</accession>
<dbReference type="InterPro" id="IPR033138">
    <property type="entry name" value="Cu_oxidase_CS"/>
</dbReference>
<evidence type="ECO:0000259" key="4">
    <source>
        <dbReference type="Pfam" id="PF07731"/>
    </source>
</evidence>
<dbReference type="EMBL" id="BOMI01000024">
    <property type="protein sequence ID" value="GID72988.1"/>
    <property type="molecule type" value="Genomic_DNA"/>
</dbReference>
<dbReference type="Gene3D" id="2.60.40.420">
    <property type="entry name" value="Cupredoxins - blue copper proteins"/>
    <property type="match status" value="3"/>
</dbReference>
<evidence type="ECO:0000259" key="5">
    <source>
        <dbReference type="Pfam" id="PF07732"/>
    </source>
</evidence>
<name>A0ABQ3XZ09_9ACTN</name>
<evidence type="ECO:0000256" key="2">
    <source>
        <dbReference type="ARBA" id="ARBA00022723"/>
    </source>
</evidence>
<dbReference type="InterPro" id="IPR011707">
    <property type="entry name" value="Cu-oxidase-like_N"/>
</dbReference>
<organism evidence="6 7">
    <name type="scientific">Paractinoplanes deccanensis</name>
    <dbReference type="NCBI Taxonomy" id="113561"/>
    <lineage>
        <taxon>Bacteria</taxon>
        <taxon>Bacillati</taxon>
        <taxon>Actinomycetota</taxon>
        <taxon>Actinomycetes</taxon>
        <taxon>Micromonosporales</taxon>
        <taxon>Micromonosporaceae</taxon>
        <taxon>Paractinoplanes</taxon>
    </lineage>
</organism>
<comment type="caution">
    <text evidence="6">The sequence shown here is derived from an EMBL/GenBank/DDBJ whole genome shotgun (WGS) entry which is preliminary data.</text>
</comment>
<keyword evidence="7" id="KW-1185">Reference proteome</keyword>
<dbReference type="InterPro" id="IPR008972">
    <property type="entry name" value="Cupredoxin"/>
</dbReference>
<dbReference type="PANTHER" id="PTHR48267:SF1">
    <property type="entry name" value="BILIRUBIN OXIDASE"/>
    <property type="match status" value="1"/>
</dbReference>
<feature type="domain" description="Plastocyanin-like" evidence="5">
    <location>
        <begin position="55"/>
        <end position="86"/>
    </location>
</feature>
<dbReference type="InterPro" id="IPR045087">
    <property type="entry name" value="Cu-oxidase_fam"/>
</dbReference>
<protein>
    <submittedName>
        <fullName evidence="6">Multicopper oxidase</fullName>
    </submittedName>
</protein>